<feature type="domain" description="Lipase-like C-terminal" evidence="7">
    <location>
        <begin position="22"/>
        <end position="389"/>
    </location>
</feature>
<dbReference type="Proteomes" id="UP000294530">
    <property type="component" value="Unassembled WGS sequence"/>
</dbReference>
<dbReference type="SUPFAM" id="SSF53474">
    <property type="entry name" value="alpha/beta-Hydrolases"/>
    <property type="match status" value="1"/>
</dbReference>
<dbReference type="GO" id="GO:0005576">
    <property type="term" value="C:extracellular region"/>
    <property type="evidence" value="ECO:0007669"/>
    <property type="project" value="UniProtKB-SubCell"/>
</dbReference>
<comment type="subcellular location">
    <subcellularLocation>
        <location evidence="1">Secreted</location>
    </subcellularLocation>
</comment>
<keyword evidence="4" id="KW-0378">Hydrolase</keyword>
<keyword evidence="9" id="KW-1185">Reference proteome</keyword>
<dbReference type="GO" id="GO:0006629">
    <property type="term" value="P:lipid metabolic process"/>
    <property type="evidence" value="ECO:0007669"/>
    <property type="project" value="UniProtKB-KW"/>
</dbReference>
<dbReference type="Pfam" id="PF24708">
    <property type="entry name" value="Lip_C"/>
    <property type="match status" value="1"/>
</dbReference>
<dbReference type="InterPro" id="IPR029058">
    <property type="entry name" value="AB_hydrolase_fold"/>
</dbReference>
<feature type="signal peptide" evidence="6">
    <location>
        <begin position="1"/>
        <end position="20"/>
    </location>
</feature>
<gene>
    <name evidence="8" type="ORF">CCR75_007583</name>
</gene>
<protein>
    <recommendedName>
        <fullName evidence="7">Lipase-like C-terminal domain-containing protein</fullName>
    </recommendedName>
</protein>
<evidence type="ECO:0000259" key="7">
    <source>
        <dbReference type="Pfam" id="PF24708"/>
    </source>
</evidence>
<dbReference type="GO" id="GO:0016787">
    <property type="term" value="F:hydrolase activity"/>
    <property type="evidence" value="ECO:0007669"/>
    <property type="project" value="UniProtKB-KW"/>
</dbReference>
<evidence type="ECO:0000256" key="1">
    <source>
        <dbReference type="ARBA" id="ARBA00004613"/>
    </source>
</evidence>
<dbReference type="InterPro" id="IPR056304">
    <property type="entry name" value="Lip-like_C"/>
</dbReference>
<evidence type="ECO:0000256" key="2">
    <source>
        <dbReference type="ARBA" id="ARBA00022525"/>
    </source>
</evidence>
<evidence type="ECO:0000313" key="9">
    <source>
        <dbReference type="Proteomes" id="UP000294530"/>
    </source>
</evidence>
<evidence type="ECO:0000256" key="3">
    <source>
        <dbReference type="ARBA" id="ARBA00022729"/>
    </source>
</evidence>
<dbReference type="GeneID" id="94351312"/>
<evidence type="ECO:0000256" key="6">
    <source>
        <dbReference type="SAM" id="SignalP"/>
    </source>
</evidence>
<reference evidence="8 9" key="1">
    <citation type="journal article" date="2021" name="Genome Biol.">
        <title>AFLAP: assembly-free linkage analysis pipeline using k-mers from genome sequencing data.</title>
        <authorList>
            <person name="Fletcher K."/>
            <person name="Zhang L."/>
            <person name="Gil J."/>
            <person name="Han R."/>
            <person name="Cavanaugh K."/>
            <person name="Michelmore R."/>
        </authorList>
    </citation>
    <scope>NUCLEOTIDE SEQUENCE [LARGE SCALE GENOMIC DNA]</scope>
    <source>
        <strain evidence="8 9">SF5</strain>
    </source>
</reference>
<dbReference type="PANTHER" id="PTHR34043">
    <property type="entry name" value="ALPHA/BETA-HYDROLASES SUPERFAMILY PROTEIN"/>
    <property type="match status" value="1"/>
</dbReference>
<evidence type="ECO:0000256" key="5">
    <source>
        <dbReference type="ARBA" id="ARBA00023098"/>
    </source>
</evidence>
<comment type="caution">
    <text evidence="8">The sequence shown here is derived from an EMBL/GenBank/DDBJ whole genome shotgun (WGS) entry which is preliminary data.</text>
</comment>
<organism evidence="8 9">
    <name type="scientific">Bremia lactucae</name>
    <name type="common">Lettuce downy mildew</name>
    <dbReference type="NCBI Taxonomy" id="4779"/>
    <lineage>
        <taxon>Eukaryota</taxon>
        <taxon>Sar</taxon>
        <taxon>Stramenopiles</taxon>
        <taxon>Oomycota</taxon>
        <taxon>Peronosporomycetes</taxon>
        <taxon>Peronosporales</taxon>
        <taxon>Peronosporaceae</taxon>
        <taxon>Bremia</taxon>
    </lineage>
</organism>
<dbReference type="AlphaFoldDB" id="A0A976FK58"/>
<dbReference type="EMBL" id="SHOA02000017">
    <property type="protein sequence ID" value="TDH68093.1"/>
    <property type="molecule type" value="Genomic_DNA"/>
</dbReference>
<evidence type="ECO:0000313" key="8">
    <source>
        <dbReference type="EMBL" id="TDH68093.1"/>
    </source>
</evidence>
<proteinExistence type="predicted"/>
<dbReference type="RefSeq" id="XP_067817592.1">
    <property type="nucleotide sequence ID" value="XM_067965641.1"/>
</dbReference>
<dbReference type="OrthoDB" id="206848at2759"/>
<keyword evidence="3 6" id="KW-0732">Signal</keyword>
<feature type="chain" id="PRO_5037769674" description="Lipase-like C-terminal domain-containing protein" evidence="6">
    <location>
        <begin position="21"/>
        <end position="477"/>
    </location>
</feature>
<dbReference type="KEGG" id="blac:94351312"/>
<name>A0A976FK58_BRELC</name>
<sequence>MLTLFSFALLALSIVLPAHASNRFPIILVHGFTGWGRDELNGFRYWGGLQGDFETKLNDQGYTVYTAAVGPFSSNWDRACELYAVIKGGQVDYGQIHSTTYNHFRFGRNYTGLYPQWGTTNSDGSINKVHLVGHSMGGQTIRMLAQMLAYGTTGAPTVEDRLSHPLFKGGKKWVHSITTISTPNQGTTLSDGFSVIGNSVKNLFAGLANVMGLVGDSVSLIYDAKMDQWNISPKKSNESISAYLDRVFSSPIFARGFRDISLWSLSTGGAKEEATWVTTLSDVYYYSYSNVDTFETLDILLRKVSLPNLFTMSLPLRPFGLFLGGRYATDQLHLSNAWQPNDGVVNTISMANDGIGTSVPFNGISLPGKWNEMPQLQQLDHLAIIGVTIRSQVLDLYTGHAALLYALPDRADSSRRLTDAPKAVAQLHAAISNLNAASTNLNTESNLALLCQNPANTYQQSYCANMINLRPHGVFKN</sequence>
<dbReference type="Gene3D" id="3.40.50.1820">
    <property type="entry name" value="alpha/beta hydrolase"/>
    <property type="match status" value="1"/>
</dbReference>
<keyword evidence="2" id="KW-0964">Secreted</keyword>
<dbReference type="PANTHER" id="PTHR34043:SF3">
    <property type="entry name" value="ALPHA_BETA-HYDROLASES SUPERFAMILY PROTEIN"/>
    <property type="match status" value="1"/>
</dbReference>
<evidence type="ECO:0000256" key="4">
    <source>
        <dbReference type="ARBA" id="ARBA00022801"/>
    </source>
</evidence>
<keyword evidence="5" id="KW-0443">Lipid metabolism</keyword>
<accession>A0A976FK58</accession>